<dbReference type="Gene3D" id="1.10.150.340">
    <property type="entry name" value="Pyrimidine 5'-nucleotidase (UMPH-1), N-terminal domain"/>
    <property type="match status" value="1"/>
</dbReference>
<evidence type="ECO:0000256" key="7">
    <source>
        <dbReference type="ARBA" id="ARBA00022842"/>
    </source>
</evidence>
<evidence type="ECO:0000313" key="9">
    <source>
        <dbReference type="EMBL" id="RRT67609.1"/>
    </source>
</evidence>
<comment type="similarity">
    <text evidence="2">Belongs to the pyrimidine 5'-nucleotidase family.</text>
</comment>
<dbReference type="AlphaFoldDB" id="A0A426ZUG3"/>
<organism evidence="9 10">
    <name type="scientific">Ensete ventricosum</name>
    <name type="common">Abyssinian banana</name>
    <name type="synonym">Musa ensete</name>
    <dbReference type="NCBI Taxonomy" id="4639"/>
    <lineage>
        <taxon>Eukaryota</taxon>
        <taxon>Viridiplantae</taxon>
        <taxon>Streptophyta</taxon>
        <taxon>Embryophyta</taxon>
        <taxon>Tracheophyta</taxon>
        <taxon>Spermatophyta</taxon>
        <taxon>Magnoliopsida</taxon>
        <taxon>Liliopsida</taxon>
        <taxon>Zingiberales</taxon>
        <taxon>Musaceae</taxon>
        <taxon>Ensete</taxon>
    </lineage>
</organism>
<evidence type="ECO:0000256" key="4">
    <source>
        <dbReference type="ARBA" id="ARBA00022723"/>
    </source>
</evidence>
<evidence type="ECO:0000256" key="3">
    <source>
        <dbReference type="ARBA" id="ARBA00012643"/>
    </source>
</evidence>
<dbReference type="PANTHER" id="PTHR13045">
    <property type="entry name" value="5'-NUCLEOTIDASE"/>
    <property type="match status" value="1"/>
</dbReference>
<dbReference type="PANTHER" id="PTHR13045:SF0">
    <property type="entry name" value="7-METHYLGUANOSINE PHOSPHATE-SPECIFIC 5'-NUCLEOTIDASE"/>
    <property type="match status" value="1"/>
</dbReference>
<gene>
    <name evidence="9" type="ORF">B296_00009143</name>
</gene>
<name>A0A426ZUG3_ENSVE</name>
<dbReference type="Pfam" id="PF05822">
    <property type="entry name" value="UMPH-1"/>
    <property type="match status" value="1"/>
</dbReference>
<dbReference type="GO" id="GO:0000287">
    <property type="term" value="F:magnesium ion binding"/>
    <property type="evidence" value="ECO:0007669"/>
    <property type="project" value="InterPro"/>
</dbReference>
<dbReference type="GO" id="GO:0008253">
    <property type="term" value="F:5'-nucleotidase activity"/>
    <property type="evidence" value="ECO:0007669"/>
    <property type="project" value="UniProtKB-EC"/>
</dbReference>
<proteinExistence type="inferred from homology"/>
<accession>A0A426ZUG3</accession>
<dbReference type="Proteomes" id="UP000287651">
    <property type="component" value="Unassembled WGS sequence"/>
</dbReference>
<keyword evidence="8" id="KW-0732">Signal</keyword>
<evidence type="ECO:0000313" key="10">
    <source>
        <dbReference type="Proteomes" id="UP000287651"/>
    </source>
</evidence>
<dbReference type="EMBL" id="AMZH03004980">
    <property type="protein sequence ID" value="RRT67609.1"/>
    <property type="molecule type" value="Genomic_DNA"/>
</dbReference>
<keyword evidence="5" id="KW-0547">Nucleotide-binding</keyword>
<keyword evidence="7" id="KW-0460">Magnesium</keyword>
<protein>
    <recommendedName>
        <fullName evidence="3">5'-nucleotidase</fullName>
        <ecNumber evidence="3">3.1.3.5</ecNumber>
    </recommendedName>
</protein>
<evidence type="ECO:0000256" key="5">
    <source>
        <dbReference type="ARBA" id="ARBA00022741"/>
    </source>
</evidence>
<reference evidence="9 10" key="1">
    <citation type="journal article" date="2014" name="Agronomy (Basel)">
        <title>A Draft Genome Sequence for Ensete ventricosum, the Drought-Tolerant Tree Against Hunger.</title>
        <authorList>
            <person name="Harrison J."/>
            <person name="Moore K.A."/>
            <person name="Paszkiewicz K."/>
            <person name="Jones T."/>
            <person name="Grant M."/>
            <person name="Ambacheew D."/>
            <person name="Muzemil S."/>
            <person name="Studholme D.J."/>
        </authorList>
    </citation>
    <scope>NUCLEOTIDE SEQUENCE [LARGE SCALE GENOMIC DNA]</scope>
</reference>
<evidence type="ECO:0000256" key="1">
    <source>
        <dbReference type="ARBA" id="ARBA00000815"/>
    </source>
</evidence>
<comment type="caution">
    <text evidence="9">The sequence shown here is derived from an EMBL/GenBank/DDBJ whole genome shotgun (WGS) entry which is preliminary data.</text>
</comment>
<dbReference type="EC" id="3.1.3.5" evidence="3"/>
<keyword evidence="6" id="KW-0378">Hydrolase</keyword>
<dbReference type="GO" id="GO:0005737">
    <property type="term" value="C:cytoplasm"/>
    <property type="evidence" value="ECO:0007669"/>
    <property type="project" value="InterPro"/>
</dbReference>
<comment type="catalytic activity">
    <reaction evidence="1">
        <text>a ribonucleoside 5'-phosphate + H2O = a ribonucleoside + phosphate</text>
        <dbReference type="Rhea" id="RHEA:12484"/>
        <dbReference type="ChEBI" id="CHEBI:15377"/>
        <dbReference type="ChEBI" id="CHEBI:18254"/>
        <dbReference type="ChEBI" id="CHEBI:43474"/>
        <dbReference type="ChEBI" id="CHEBI:58043"/>
        <dbReference type="EC" id="3.1.3.5"/>
    </reaction>
</comment>
<evidence type="ECO:0000256" key="6">
    <source>
        <dbReference type="ARBA" id="ARBA00022801"/>
    </source>
</evidence>
<dbReference type="GO" id="GO:0000166">
    <property type="term" value="F:nucleotide binding"/>
    <property type="evidence" value="ECO:0007669"/>
    <property type="project" value="UniProtKB-KW"/>
</dbReference>
<feature type="signal peptide" evidence="8">
    <location>
        <begin position="1"/>
        <end position="26"/>
    </location>
</feature>
<keyword evidence="4" id="KW-0479">Metal-binding</keyword>
<evidence type="ECO:0000256" key="8">
    <source>
        <dbReference type="SAM" id="SignalP"/>
    </source>
</evidence>
<dbReference type="InterPro" id="IPR036412">
    <property type="entry name" value="HAD-like_sf"/>
</dbReference>
<dbReference type="InterPro" id="IPR006434">
    <property type="entry name" value="Pyrimidine_nucleotidase_eu"/>
</dbReference>
<evidence type="ECO:0000256" key="2">
    <source>
        <dbReference type="ARBA" id="ARBA00008389"/>
    </source>
</evidence>
<dbReference type="FunFam" id="1.10.150.340:FF:000001">
    <property type="entry name" value="Cytosolic 5-nucleotidase 3-like"/>
    <property type="match status" value="1"/>
</dbReference>
<feature type="chain" id="PRO_5019316215" description="5'-nucleotidase" evidence="8">
    <location>
        <begin position="27"/>
        <end position="130"/>
    </location>
</feature>
<dbReference type="SUPFAM" id="SSF56784">
    <property type="entry name" value="HAD-like"/>
    <property type="match status" value="1"/>
</dbReference>
<sequence length="130" mass="14978">MASVLIRFSWLLLWLASNGLLQQGNAEYDAKRRALYEYYHPLEISATIPIKEKSKLMEECMIRWEKTHGLLIEGGLSFDAIKKSVSEATIAFRDGVVELFELLERTDTYHPYRVIHIKTAILPPRIAKSN</sequence>